<organism evidence="2">
    <name type="scientific">marine metagenome</name>
    <dbReference type="NCBI Taxonomy" id="408172"/>
    <lineage>
        <taxon>unclassified sequences</taxon>
        <taxon>metagenomes</taxon>
        <taxon>ecological metagenomes</taxon>
    </lineage>
</organism>
<accession>A0A382X490</accession>
<sequence>MEHDKEYLTEISRASAVLQKQLDKFGGLDKGLGNNLMWFLKEQRKLFNFDEAVFVFMLSLALIIPSTLIPMLWVFAVSQVFWGIIRCCQRGQQLAHDQHPDSPKIPDK</sequence>
<dbReference type="EMBL" id="UINC01164520">
    <property type="protein sequence ID" value="SVD65415.1"/>
    <property type="molecule type" value="Genomic_DNA"/>
</dbReference>
<proteinExistence type="predicted"/>
<evidence type="ECO:0000256" key="1">
    <source>
        <dbReference type="SAM" id="Phobius"/>
    </source>
</evidence>
<keyword evidence="1" id="KW-1133">Transmembrane helix</keyword>
<dbReference type="AlphaFoldDB" id="A0A382X490"/>
<keyword evidence="1" id="KW-0472">Membrane</keyword>
<name>A0A382X490_9ZZZZ</name>
<reference evidence="2" key="1">
    <citation type="submission" date="2018-05" db="EMBL/GenBank/DDBJ databases">
        <authorList>
            <person name="Lanie J.A."/>
            <person name="Ng W.-L."/>
            <person name="Kazmierczak K.M."/>
            <person name="Andrzejewski T.M."/>
            <person name="Davidsen T.M."/>
            <person name="Wayne K.J."/>
            <person name="Tettelin H."/>
            <person name="Glass J.I."/>
            <person name="Rusch D."/>
            <person name="Podicherti R."/>
            <person name="Tsui H.-C.T."/>
            <person name="Winkler M.E."/>
        </authorList>
    </citation>
    <scope>NUCLEOTIDE SEQUENCE</scope>
</reference>
<feature type="transmembrane region" description="Helical" evidence="1">
    <location>
        <begin position="52"/>
        <end position="76"/>
    </location>
</feature>
<protein>
    <submittedName>
        <fullName evidence="2">Uncharacterized protein</fullName>
    </submittedName>
</protein>
<gene>
    <name evidence="2" type="ORF">METZ01_LOCUS418269</name>
</gene>
<evidence type="ECO:0000313" key="2">
    <source>
        <dbReference type="EMBL" id="SVD65415.1"/>
    </source>
</evidence>
<keyword evidence="1" id="KW-0812">Transmembrane</keyword>